<feature type="signal peptide" evidence="1">
    <location>
        <begin position="1"/>
        <end position="24"/>
    </location>
</feature>
<evidence type="ECO:0008006" key="4">
    <source>
        <dbReference type="Google" id="ProtNLM"/>
    </source>
</evidence>
<dbReference type="EMBL" id="CP049109">
    <property type="protein sequence ID" value="QIG79118.1"/>
    <property type="molecule type" value="Genomic_DNA"/>
</dbReference>
<evidence type="ECO:0000313" key="3">
    <source>
        <dbReference type="Proteomes" id="UP000501568"/>
    </source>
</evidence>
<gene>
    <name evidence="2" type="ORF">G5C33_04495</name>
</gene>
<organism evidence="2 3">
    <name type="scientific">Stakelama tenebrarum</name>
    <dbReference type="NCBI Taxonomy" id="2711215"/>
    <lineage>
        <taxon>Bacteria</taxon>
        <taxon>Pseudomonadati</taxon>
        <taxon>Pseudomonadota</taxon>
        <taxon>Alphaproteobacteria</taxon>
        <taxon>Sphingomonadales</taxon>
        <taxon>Sphingomonadaceae</taxon>
        <taxon>Stakelama</taxon>
    </lineage>
</organism>
<feature type="chain" id="PRO_5026140751" description="TIGR02301 family protein" evidence="1">
    <location>
        <begin position="25"/>
        <end position="224"/>
    </location>
</feature>
<proteinExistence type="predicted"/>
<evidence type="ECO:0000256" key="1">
    <source>
        <dbReference type="SAM" id="SignalP"/>
    </source>
</evidence>
<dbReference type="Proteomes" id="UP000501568">
    <property type="component" value="Chromosome"/>
</dbReference>
<dbReference type="RefSeq" id="WP_165326119.1">
    <property type="nucleotide sequence ID" value="NZ_CP049109.1"/>
</dbReference>
<name>A0A6G6Y325_9SPHN</name>
<protein>
    <recommendedName>
        <fullName evidence="4">TIGR02301 family protein</fullName>
    </recommendedName>
</protein>
<dbReference type="KEGG" id="spzr:G5C33_04495"/>
<keyword evidence="3" id="KW-1185">Reference proteome</keyword>
<keyword evidence="1" id="KW-0732">Signal</keyword>
<evidence type="ECO:0000313" key="2">
    <source>
        <dbReference type="EMBL" id="QIG79118.1"/>
    </source>
</evidence>
<reference evidence="2 3" key="1">
    <citation type="submission" date="2020-02" db="EMBL/GenBank/DDBJ databases">
        <authorList>
            <person name="Zheng R.K."/>
            <person name="Sun C.M."/>
        </authorList>
    </citation>
    <scope>NUCLEOTIDE SEQUENCE [LARGE SCALE GENOMIC DNA]</scope>
    <source>
        <strain evidence="3">zrk23</strain>
    </source>
</reference>
<accession>A0A6G6Y325</accession>
<dbReference type="AlphaFoldDB" id="A0A6G6Y325"/>
<sequence length="224" mass="24989">MSVRRFLLAVGLALGLFGAAPASAQFFFRSADLSGARVTGAEPGIVGSDLPGATAEELRAALVWNLRSALNVAALQCYFEPTLLTHENYAALLRDHERELAESYETLRRYFIRVAPSRRAGQTEFDRFGTRVYSGFSTVSAQLSFCQTAASIGHQAVFTEKGQLGDLAQERMRELRNSLIPVGDQAFTPERINPSIGLPPFPPFAEERCWRRHRTYRWDRCGPF</sequence>